<dbReference type="InterPro" id="IPR016181">
    <property type="entry name" value="Acyl_CoA_acyltransferase"/>
</dbReference>
<dbReference type="InterPro" id="IPR000182">
    <property type="entry name" value="GNAT_dom"/>
</dbReference>
<protein>
    <recommendedName>
        <fullName evidence="15">N-alpha-acetyltransferase</fullName>
        <ecNumber evidence="9">2.3.1.255</ecNumber>
        <ecNumber evidence="10">2.3.1.258</ecNumber>
    </recommendedName>
    <alternativeName>
        <fullName evidence="17">Amino-terminal acetyltransferase</fullName>
    </alternativeName>
    <alternativeName>
        <fullName evidence="16">N-terminal acetyltransferase</fullName>
    </alternativeName>
</protein>
<evidence type="ECO:0000313" key="21">
    <source>
        <dbReference type="Proteomes" id="UP000060043"/>
    </source>
</evidence>
<feature type="domain" description="N-acetyltransferase" evidence="18">
    <location>
        <begin position="13"/>
        <end position="168"/>
    </location>
</feature>
<dbReference type="Pfam" id="PF00583">
    <property type="entry name" value="Acetyltransf_1"/>
    <property type="match status" value="1"/>
</dbReference>
<dbReference type="CDD" id="cd04301">
    <property type="entry name" value="NAT_SF"/>
    <property type="match status" value="1"/>
</dbReference>
<organism evidence="19 22">
    <name type="scientific">Sulfolobus acidocaldarius</name>
    <dbReference type="NCBI Taxonomy" id="2285"/>
    <lineage>
        <taxon>Archaea</taxon>
        <taxon>Thermoproteota</taxon>
        <taxon>Thermoprotei</taxon>
        <taxon>Sulfolobales</taxon>
        <taxon>Sulfolobaceae</taxon>
        <taxon>Sulfolobus</taxon>
    </lineage>
</organism>
<dbReference type="PaxDb" id="1435377-SUSAZ_02340"/>
<evidence type="ECO:0000256" key="14">
    <source>
        <dbReference type="ARBA" id="ARBA00051494"/>
    </source>
</evidence>
<evidence type="ECO:0000256" key="15">
    <source>
        <dbReference type="ARBA" id="ARBA00073228"/>
    </source>
</evidence>
<dbReference type="PANTHER" id="PTHR23091:SF4">
    <property type="entry name" value="N-TERMINAL AMINO-ACID N(ALPHA)-ACETYLTRANSFERASE NATA"/>
    <property type="match status" value="1"/>
</dbReference>
<dbReference type="AlphaFoldDB" id="A0A0U3H2L6"/>
<keyword evidence="4 19" id="KW-0808">Transferase</keyword>
<evidence type="ECO:0000256" key="4">
    <source>
        <dbReference type="ARBA" id="ARBA00022679"/>
    </source>
</evidence>
<dbReference type="Proteomes" id="UP000060043">
    <property type="component" value="Chromosome"/>
</dbReference>
<evidence type="ECO:0000313" key="22">
    <source>
        <dbReference type="Proteomes" id="UP000065473"/>
    </source>
</evidence>
<keyword evidence="3" id="KW-0963">Cytoplasm</keyword>
<evidence type="ECO:0000256" key="11">
    <source>
        <dbReference type="ARBA" id="ARBA00047491"/>
    </source>
</evidence>
<dbReference type="SUPFAM" id="SSF55729">
    <property type="entry name" value="Acyl-CoA N-acyltransferases (Nat)"/>
    <property type="match status" value="1"/>
</dbReference>
<evidence type="ECO:0000313" key="19">
    <source>
        <dbReference type="EMBL" id="ALU29184.1"/>
    </source>
</evidence>
<comment type="catalytic activity">
    <reaction evidence="11">
        <text>N-terminal L-seryl-[protein] + acetyl-CoA = N-terminal N(alpha)-acetyl-L-seryl-[protein] + CoA + H(+)</text>
        <dbReference type="Rhea" id="RHEA:50504"/>
        <dbReference type="Rhea" id="RHEA-COMP:12703"/>
        <dbReference type="Rhea" id="RHEA-COMP:12704"/>
        <dbReference type="ChEBI" id="CHEBI:15378"/>
        <dbReference type="ChEBI" id="CHEBI:57287"/>
        <dbReference type="ChEBI" id="CHEBI:57288"/>
        <dbReference type="ChEBI" id="CHEBI:64738"/>
        <dbReference type="ChEBI" id="CHEBI:83690"/>
        <dbReference type="EC" id="2.3.1.255"/>
    </reaction>
</comment>
<evidence type="ECO:0000256" key="3">
    <source>
        <dbReference type="ARBA" id="ARBA00022490"/>
    </source>
</evidence>
<dbReference type="NCBIfam" id="TIGR01575">
    <property type="entry name" value="rimI"/>
    <property type="match status" value="1"/>
</dbReference>
<dbReference type="EC" id="2.3.1.258" evidence="10"/>
<accession>A0A0U3H2L6</accession>
<proteinExistence type="inferred from homology"/>
<evidence type="ECO:0000256" key="10">
    <source>
        <dbReference type="ARBA" id="ARBA00039121"/>
    </source>
</evidence>
<reference evidence="21 22" key="1">
    <citation type="submission" date="2015-12" db="EMBL/GenBank/DDBJ databases">
        <title>A stable core within a dynamic pangenome in Sulfolobus acidocaldarius.</title>
        <authorList>
            <person name="Anderson R."/>
            <person name="Kouris A."/>
            <person name="Seward C."/>
            <person name="Campbell K."/>
            <person name="Whitaker R."/>
        </authorList>
    </citation>
    <scope>NUCLEOTIDE SEQUENCE [LARGE SCALE GENOMIC DNA]</scope>
    <source>
        <strain evidence="19 22">GG12-C01-09</strain>
        <strain evidence="20 21">NG05B_CO5_07</strain>
    </source>
</reference>
<dbReference type="EMBL" id="CP013694">
    <property type="protein sequence ID" value="ALU29184.1"/>
    <property type="molecule type" value="Genomic_DNA"/>
</dbReference>
<evidence type="ECO:0000256" key="16">
    <source>
        <dbReference type="ARBA" id="ARBA00076912"/>
    </source>
</evidence>
<dbReference type="Gene3D" id="3.40.630.30">
    <property type="match status" value="1"/>
</dbReference>
<evidence type="ECO:0000256" key="2">
    <source>
        <dbReference type="ARBA" id="ARBA00011738"/>
    </source>
</evidence>
<dbReference type="InterPro" id="IPR006464">
    <property type="entry name" value="AcTrfase_RimI/Ard1"/>
</dbReference>
<comment type="subcellular location">
    <subcellularLocation>
        <location evidence="1">Cytoplasm</location>
    </subcellularLocation>
</comment>
<dbReference type="EMBL" id="CP013695">
    <property type="protein sequence ID" value="ALU31911.1"/>
    <property type="molecule type" value="Genomic_DNA"/>
</dbReference>
<comment type="subunit">
    <text evidence="2">Homodimer.</text>
</comment>
<evidence type="ECO:0000256" key="13">
    <source>
        <dbReference type="ARBA" id="ARBA00049103"/>
    </source>
</evidence>
<evidence type="ECO:0000256" key="1">
    <source>
        <dbReference type="ARBA" id="ARBA00004496"/>
    </source>
</evidence>
<dbReference type="GO" id="GO:0031415">
    <property type="term" value="C:NatA complex"/>
    <property type="evidence" value="ECO:0007669"/>
    <property type="project" value="InterPro"/>
</dbReference>
<dbReference type="GO" id="GO:0046872">
    <property type="term" value="F:metal ion binding"/>
    <property type="evidence" value="ECO:0007669"/>
    <property type="project" value="UniProtKB-KW"/>
</dbReference>
<dbReference type="OrthoDB" id="43754at2157"/>
<evidence type="ECO:0000256" key="8">
    <source>
        <dbReference type="ARBA" id="ARBA00025786"/>
    </source>
</evidence>
<evidence type="ECO:0000313" key="20">
    <source>
        <dbReference type="EMBL" id="ALU31911.1"/>
    </source>
</evidence>
<comment type="similarity">
    <text evidence="8">Belongs to the acetyltransferase family. ARD1 subfamily.</text>
</comment>
<dbReference type="SMR" id="A0A0U3H2L6"/>
<keyword evidence="6" id="KW-0862">Zinc</keyword>
<comment type="catalytic activity">
    <reaction evidence="13">
        <text>N-terminal L-methionyl-L-leucyl-[protein] + acetyl-CoA = N-terminal N(alpha)-acetyl-L-methionyl-L-leucyl-[protein] + CoA + H(+)</text>
        <dbReference type="Rhea" id="RHEA:50520"/>
        <dbReference type="Rhea" id="RHEA-COMP:12711"/>
        <dbReference type="Rhea" id="RHEA-COMP:12712"/>
        <dbReference type="ChEBI" id="CHEBI:15378"/>
        <dbReference type="ChEBI" id="CHEBI:57287"/>
        <dbReference type="ChEBI" id="CHEBI:57288"/>
        <dbReference type="ChEBI" id="CHEBI:133377"/>
        <dbReference type="ChEBI" id="CHEBI:133378"/>
        <dbReference type="EC" id="2.3.1.258"/>
    </reaction>
</comment>
<dbReference type="Proteomes" id="UP000065473">
    <property type="component" value="Chromosome"/>
</dbReference>
<dbReference type="InterPro" id="IPR045047">
    <property type="entry name" value="Ard1-like"/>
</dbReference>
<dbReference type="PROSITE" id="PS51186">
    <property type="entry name" value="GNAT"/>
    <property type="match status" value="1"/>
</dbReference>
<dbReference type="FunFam" id="3.40.630.30:FF:000200">
    <property type="entry name" value="N-alpha-acetyltransferase"/>
    <property type="match status" value="1"/>
</dbReference>
<keyword evidence="5" id="KW-0479">Metal-binding</keyword>
<dbReference type="EC" id="2.3.1.255" evidence="9"/>
<dbReference type="RefSeq" id="WP_011277371.1">
    <property type="nucleotide sequence ID" value="NZ_BHWZ01000001.1"/>
</dbReference>
<evidence type="ECO:0000256" key="17">
    <source>
        <dbReference type="ARBA" id="ARBA00080792"/>
    </source>
</evidence>
<keyword evidence="7" id="KW-0012">Acyltransferase</keyword>
<evidence type="ECO:0000256" key="6">
    <source>
        <dbReference type="ARBA" id="ARBA00022833"/>
    </source>
</evidence>
<dbReference type="STRING" id="1435377.SUSAZ_02340"/>
<evidence type="ECO:0000256" key="9">
    <source>
        <dbReference type="ARBA" id="ARBA00026110"/>
    </source>
</evidence>
<sequence>MEITEDSKRKINYQIRLATLSDIDQIIRINRSALPENYPYYFFVEHLKEYGQAFYVADLEGEVVGYVMPRIEWGFSNLKHIPSLVRKGHIVSIAVLEPFRKIGVGTSLLQNSLKAMKDTYNAEEVYLEVRVTNYPAISLYKKFNFREVKLLKHYYADGEDAYLMAAPL</sequence>
<dbReference type="GeneID" id="14550986"/>
<dbReference type="OMA" id="EQHPSMR"/>
<comment type="catalytic activity">
    <reaction evidence="12">
        <text>N-terminal L-alanyl-[protein] + acetyl-CoA = N-terminal N(alpha)-acetyl-L-alanyl-[protein] + CoA + H(+)</text>
        <dbReference type="Rhea" id="RHEA:50500"/>
        <dbReference type="Rhea" id="RHEA-COMP:12701"/>
        <dbReference type="Rhea" id="RHEA-COMP:12702"/>
        <dbReference type="ChEBI" id="CHEBI:15378"/>
        <dbReference type="ChEBI" id="CHEBI:57287"/>
        <dbReference type="ChEBI" id="CHEBI:57288"/>
        <dbReference type="ChEBI" id="CHEBI:64718"/>
        <dbReference type="ChEBI" id="CHEBI:83683"/>
        <dbReference type="EC" id="2.3.1.255"/>
    </reaction>
</comment>
<dbReference type="GO" id="GO:0120518">
    <property type="term" value="F:protein N-terminal-methionine acetyltransferase activity"/>
    <property type="evidence" value="ECO:0007669"/>
    <property type="project" value="UniProtKB-EC"/>
</dbReference>
<dbReference type="PANTHER" id="PTHR23091">
    <property type="entry name" value="N-TERMINAL ACETYLTRANSFERASE"/>
    <property type="match status" value="1"/>
</dbReference>
<evidence type="ECO:0000256" key="5">
    <source>
        <dbReference type="ARBA" id="ARBA00022723"/>
    </source>
</evidence>
<gene>
    <name evidence="19" type="ORF">ATY89_04015</name>
    <name evidence="20" type="ORF">ATZ20_07040</name>
</gene>
<comment type="catalytic activity">
    <reaction evidence="14">
        <text>N-terminal L-methionyl-L-glutamyl-[protein] + acetyl-CoA = N-terminal N(alpha)-acetyl-L-methionyl-L-glutamyl-[protein] + CoA + H(+)</text>
        <dbReference type="Rhea" id="RHEA:50488"/>
        <dbReference type="Rhea" id="RHEA-COMP:12696"/>
        <dbReference type="Rhea" id="RHEA-COMP:12697"/>
        <dbReference type="ChEBI" id="CHEBI:15378"/>
        <dbReference type="ChEBI" id="CHEBI:57287"/>
        <dbReference type="ChEBI" id="CHEBI:57288"/>
        <dbReference type="ChEBI" id="CHEBI:133359"/>
        <dbReference type="ChEBI" id="CHEBI:133360"/>
    </reaction>
</comment>
<evidence type="ECO:0000256" key="7">
    <source>
        <dbReference type="ARBA" id="ARBA00023315"/>
    </source>
</evidence>
<evidence type="ECO:0000256" key="12">
    <source>
        <dbReference type="ARBA" id="ARBA00048236"/>
    </source>
</evidence>
<evidence type="ECO:0000259" key="18">
    <source>
        <dbReference type="PROSITE" id="PS51186"/>
    </source>
</evidence>
<name>A0A0U3H2L6_9CREN</name>